<dbReference type="SUPFAM" id="SSF49265">
    <property type="entry name" value="Fibronectin type III"/>
    <property type="match status" value="2"/>
</dbReference>
<evidence type="ECO:0000259" key="2">
    <source>
        <dbReference type="PROSITE" id="PS50853"/>
    </source>
</evidence>
<dbReference type="PROSITE" id="PS50853">
    <property type="entry name" value="FN3"/>
    <property type="match status" value="4"/>
</dbReference>
<dbReference type="SUPFAM" id="SSF51126">
    <property type="entry name" value="Pectin lyase-like"/>
    <property type="match status" value="1"/>
</dbReference>
<feature type="domain" description="Fibronectin type-III" evidence="2">
    <location>
        <begin position="1128"/>
        <end position="1216"/>
    </location>
</feature>
<evidence type="ECO:0000256" key="1">
    <source>
        <dbReference type="SAM" id="MobiDB-lite"/>
    </source>
</evidence>
<gene>
    <name evidence="3" type="ORF">COX83_02150</name>
</gene>
<dbReference type="Gene3D" id="2.60.40.10">
    <property type="entry name" value="Immunoglobulins"/>
    <property type="match status" value="4"/>
</dbReference>
<feature type="compositionally biased region" description="Acidic residues" evidence="1">
    <location>
        <begin position="1361"/>
        <end position="1371"/>
    </location>
</feature>
<dbReference type="Pfam" id="PF00041">
    <property type="entry name" value="fn3"/>
    <property type="match status" value="1"/>
</dbReference>
<organism evidence="3 4">
    <name type="scientific">Candidatus Magasanikbacteria bacterium CG_4_10_14_0_2_um_filter_41_31</name>
    <dbReference type="NCBI Taxonomy" id="1974639"/>
    <lineage>
        <taxon>Bacteria</taxon>
        <taxon>Candidatus Magasanikiibacteriota</taxon>
    </lineage>
</organism>
<dbReference type="EMBL" id="PFPI01000027">
    <property type="protein sequence ID" value="PIZ93372.1"/>
    <property type="molecule type" value="Genomic_DNA"/>
</dbReference>
<dbReference type="InterPro" id="IPR013783">
    <property type="entry name" value="Ig-like_fold"/>
</dbReference>
<comment type="caution">
    <text evidence="3">The sequence shown here is derived from an EMBL/GenBank/DDBJ whole genome shotgun (WGS) entry which is preliminary data.</text>
</comment>
<dbReference type="InterPro" id="IPR003961">
    <property type="entry name" value="FN3_dom"/>
</dbReference>
<feature type="domain" description="Fibronectin type-III" evidence="2">
    <location>
        <begin position="861"/>
        <end position="949"/>
    </location>
</feature>
<feature type="region of interest" description="Disordered" evidence="1">
    <location>
        <begin position="1392"/>
        <end position="1415"/>
    </location>
</feature>
<feature type="region of interest" description="Disordered" evidence="1">
    <location>
        <begin position="1353"/>
        <end position="1372"/>
    </location>
</feature>
<dbReference type="SMART" id="SM00060">
    <property type="entry name" value="FN3"/>
    <property type="match status" value="5"/>
</dbReference>
<dbReference type="InterPro" id="IPR011050">
    <property type="entry name" value="Pectin_lyase_fold/virulence"/>
</dbReference>
<accession>A0A2M7V498</accession>
<sequence>MTVTILGIAFFAVLIPQLYDTSIDVAQAGTGTSGDPWTVCASGCDFLTLNSAFSDKNVLSGAFITVGATYASSTDSFPLNFGSKTNMTVDCQNSGAIIGSDAGSQQIIGPTTSSTIQNCALNNVLLYIAGVTNVSISGNTFGTSTTSTVSMTSASTHITISNNTGLQYILGSGAGTSDITVSGNTIQTYNPVGDTAIVNFSNTTNITMTSNTIQSYYSGIKNLLYFDTVTSTLIQHNTLNYEISPSVQFPNGAVYLNDAVSSTVSDNDIILESSLGIANQANDGIRVINTANGKNIDAIIEHNTIWLYQGSHTGINFYDEAGGLSGDITITANYNIFYNASSTASLGNGFQTTKNNVGATFTLTNDYNGYYSVGTQIQDNTSDGFSPTVGSNALTSNPYFKLSDASSSNDTELAPFSLYLDVNGTTDIGNYSVARGSSFTVDDDCTIDYSTCHATSTNVIAATAATNDTWTLAAGTYNNFAMTTTSRRTGSVTIDGAGASTIISNASASPIKLTGLASMTIQDVVVQDATSAASSYTWTGLSFDYGGTSYNQTLALEFPSDGYAILVETDCNINNLVTFMPPSNGNDVTSYLGMGTDDYHIALTTVFGSPVTMIVPSSVAANQTAFETLTDCIVPAAWVQNAFAQSGGAYTYDSATFASASITVTSGYTNPPALAQVSSPIAGIQLIDTANTTITNVTSTNNLYGISLEGTAATTVISDSAITNSTQYDIYSDSTNDNTLKNVGFTRASSTITGTGNINVQFKTRALIQNTSFAPLSGVGLTFTSDDISQTYSATTTDTGYTAYSGYLSAFTMTSSSIASNNGGFNPYAVSVSASSTYAATSTSFTLDTKNETITLTMIGPPNTPTISSFSNTTTSIQINWGSISDATYYTVSSTVPGYTSVTTTNTNLSYTGLDPATTYYFQIKSTNDINLSSSFSSVTSTITDTPAALAPPTVSGFSNTTTSIQISWTTVTGATYYTVSSTVPGFTSVTTTNTNYTYTDLDPATTYYFQTQTRDAYTQDGSFSSVTSTITDTPAALAGPTITSFTNSTSTIQVSWSAVTGASYYTVSSTVTGYETVTTTNTNYTYTGLDALTVYSFQTQTGDVYSQDGSFSSVTSTITDNHATPSAPTSFATSTITSTTIAMTWTDASNNETGFLLDYTSSTFPGVTSSLAIDSTSKTTSALMPNTAYTFRLRSENYTVASNYVTSSAIYTNPATPLSTTLSSNGQTSMLISWGAHSNPSTTVYEVYNVTDAEVVTTTTQTSAYATGLAANTSYQFAVSSQYLSDSATYTSYTTSSVASTDAISSSITMTLPIGSSSTFQLAEGGDTHTATVDSIADGVATLTIQTTPVVVSGSTGESDTIDSDGDGNDDLQITYDSVGSTSVDFTLASYTPPSSGSSGSSGGASVITKNAPQTTDGHTITASSMHINNDSANTNTQTIAVTFDQNTASLIALSTDATFADATYMPATQTYNISLSNAYGTYTVYAKLRSSAGGITVLSKQITYTSKEIINDTTQQPTDTSSNTCILKDGKPYKSPRSSAVYYVTDACTKRPFQTAARYFEYFLSWDNVTVVNANVLSAVATDPAGYMPHGQFYTPLVNSILKATTDPNVYIFSGNSLHWIVSETVFNTLGYAWNNIEHVGASILARFTRGEDITRNHLRPNGTLIKYDYSPRVYVIEKDPQDSTLQVKRWISTEDTFASLHYHWQNIITINEAEMYSNGTTL</sequence>
<name>A0A2M7V498_9BACT</name>
<proteinExistence type="predicted"/>
<dbReference type="InterPro" id="IPR036116">
    <property type="entry name" value="FN3_sf"/>
</dbReference>
<feature type="domain" description="Fibronectin type-III" evidence="2">
    <location>
        <begin position="951"/>
        <end position="1037"/>
    </location>
</feature>
<reference evidence="4" key="1">
    <citation type="submission" date="2017-09" db="EMBL/GenBank/DDBJ databases">
        <title>Depth-based differentiation of microbial function through sediment-hosted aquifers and enrichment of novel symbionts in the deep terrestrial subsurface.</title>
        <authorList>
            <person name="Probst A.J."/>
            <person name="Ladd B."/>
            <person name="Jarett J.K."/>
            <person name="Geller-Mcgrath D.E."/>
            <person name="Sieber C.M.K."/>
            <person name="Emerson J.B."/>
            <person name="Anantharaman K."/>
            <person name="Thomas B.C."/>
            <person name="Malmstrom R."/>
            <person name="Stieglmeier M."/>
            <person name="Klingl A."/>
            <person name="Woyke T."/>
            <person name="Ryan C.M."/>
            <person name="Banfield J.F."/>
        </authorList>
    </citation>
    <scope>NUCLEOTIDE SEQUENCE [LARGE SCALE GENOMIC DNA]</scope>
</reference>
<dbReference type="Proteomes" id="UP000230078">
    <property type="component" value="Unassembled WGS sequence"/>
</dbReference>
<feature type="domain" description="Fibronectin type-III" evidence="2">
    <location>
        <begin position="1217"/>
        <end position="1305"/>
    </location>
</feature>
<protein>
    <recommendedName>
        <fullName evidence="2">Fibronectin type-III domain-containing protein</fullName>
    </recommendedName>
</protein>
<evidence type="ECO:0000313" key="3">
    <source>
        <dbReference type="EMBL" id="PIZ93372.1"/>
    </source>
</evidence>
<evidence type="ECO:0000313" key="4">
    <source>
        <dbReference type="Proteomes" id="UP000230078"/>
    </source>
</evidence>